<organism evidence="5 6">
    <name type="scientific">Blepharisma stoltei</name>
    <dbReference type="NCBI Taxonomy" id="1481888"/>
    <lineage>
        <taxon>Eukaryota</taxon>
        <taxon>Sar</taxon>
        <taxon>Alveolata</taxon>
        <taxon>Ciliophora</taxon>
        <taxon>Postciliodesmatophora</taxon>
        <taxon>Heterotrichea</taxon>
        <taxon>Heterotrichida</taxon>
        <taxon>Blepharismidae</taxon>
        <taxon>Blepharisma</taxon>
    </lineage>
</organism>
<dbReference type="PANTHER" id="PTHR16320">
    <property type="entry name" value="SPHINGOMYELINASE FAMILY MEMBER"/>
    <property type="match status" value="1"/>
</dbReference>
<evidence type="ECO:0000256" key="3">
    <source>
        <dbReference type="ARBA" id="ARBA00022801"/>
    </source>
</evidence>
<sequence>MSSKKSHSQLNVKFLSLNLFLRPPFIHTNESDYKDARLQYFIQNIIQEYDIICLQETYSAYTLRQNRLIEEAETKQFLYSAVSPKPKFWSTQFVDCGLVILSKYRIVEVEFLPFTYSLLPDKLSYKGSLYAKILINGKYIHVFTSHLQSKHPTEDSAQYLAYRLVRRSQLIELRNYIDTKIGNTNEAAIIAGDLNIDGREELKPPAFPDIECKDDYENFINILSKHGKAALVDILRKKYGHSPATFGRGDENGNPLEKVLTAPDQTLWDESLDYILMINENTSGVTINWSDTHVEPFYISGQPFTQISDHAGVQTSFRC</sequence>
<dbReference type="EMBL" id="CAJZBQ010000053">
    <property type="protein sequence ID" value="CAG9332048.1"/>
    <property type="molecule type" value="Genomic_DNA"/>
</dbReference>
<dbReference type="CDD" id="cd09078">
    <property type="entry name" value="nSMase"/>
    <property type="match status" value="1"/>
</dbReference>
<dbReference type="GO" id="GO:0005576">
    <property type="term" value="C:extracellular region"/>
    <property type="evidence" value="ECO:0007669"/>
    <property type="project" value="InterPro"/>
</dbReference>
<evidence type="ECO:0000256" key="2">
    <source>
        <dbReference type="ARBA" id="ARBA00012369"/>
    </source>
</evidence>
<evidence type="ECO:0000313" key="5">
    <source>
        <dbReference type="EMBL" id="CAG9332048.1"/>
    </source>
</evidence>
<evidence type="ECO:0000313" key="6">
    <source>
        <dbReference type="Proteomes" id="UP001162131"/>
    </source>
</evidence>
<reference evidence="5" key="1">
    <citation type="submission" date="2021-09" db="EMBL/GenBank/DDBJ databases">
        <authorList>
            <consortium name="AG Swart"/>
            <person name="Singh M."/>
            <person name="Singh A."/>
            <person name="Seah K."/>
            <person name="Emmerich C."/>
        </authorList>
    </citation>
    <scope>NUCLEOTIDE SEQUENCE</scope>
    <source>
        <strain evidence="5">ATCC30299</strain>
    </source>
</reference>
<dbReference type="Pfam" id="PF03372">
    <property type="entry name" value="Exo_endo_phos"/>
    <property type="match status" value="1"/>
</dbReference>
<comment type="similarity">
    <text evidence="1">Belongs to the neutral sphingomyelinase family.</text>
</comment>
<dbReference type="InterPro" id="IPR017766">
    <property type="entry name" value="Sphingomyelinase/PLipase_C"/>
</dbReference>
<dbReference type="PANTHER" id="PTHR16320:SF1">
    <property type="entry name" value="SPHINGOMYELINASE DDB_G0288017"/>
    <property type="match status" value="1"/>
</dbReference>
<keyword evidence="6" id="KW-1185">Reference proteome</keyword>
<dbReference type="InterPro" id="IPR036691">
    <property type="entry name" value="Endo/exonu/phosph_ase_sf"/>
</dbReference>
<dbReference type="EC" id="3.1.4.12" evidence="2"/>
<dbReference type="SUPFAM" id="SSF56219">
    <property type="entry name" value="DNase I-like"/>
    <property type="match status" value="1"/>
</dbReference>
<dbReference type="GO" id="GO:0005737">
    <property type="term" value="C:cytoplasm"/>
    <property type="evidence" value="ECO:0007669"/>
    <property type="project" value="TreeGrafter"/>
</dbReference>
<dbReference type="Gene3D" id="3.60.10.10">
    <property type="entry name" value="Endonuclease/exonuclease/phosphatase"/>
    <property type="match status" value="1"/>
</dbReference>
<proteinExistence type="inferred from homology"/>
<gene>
    <name evidence="5" type="ORF">BSTOLATCC_MIC54102</name>
</gene>
<accession>A0AAU9KFN3</accession>
<evidence type="ECO:0000259" key="4">
    <source>
        <dbReference type="Pfam" id="PF03372"/>
    </source>
</evidence>
<name>A0AAU9KFN3_9CILI</name>
<comment type="caution">
    <text evidence="5">The sequence shown here is derived from an EMBL/GenBank/DDBJ whole genome shotgun (WGS) entry which is preliminary data.</text>
</comment>
<dbReference type="AlphaFoldDB" id="A0AAU9KFN3"/>
<dbReference type="Proteomes" id="UP001162131">
    <property type="component" value="Unassembled WGS sequence"/>
</dbReference>
<dbReference type="GO" id="GO:0004767">
    <property type="term" value="F:sphingomyelin phosphodiesterase activity"/>
    <property type="evidence" value="ECO:0007669"/>
    <property type="project" value="UniProtKB-EC"/>
</dbReference>
<evidence type="ECO:0000256" key="1">
    <source>
        <dbReference type="ARBA" id="ARBA00006335"/>
    </source>
</evidence>
<dbReference type="InterPro" id="IPR005135">
    <property type="entry name" value="Endo/exonuclease/phosphatase"/>
</dbReference>
<keyword evidence="3" id="KW-0378">Hydrolase</keyword>
<dbReference type="InterPro" id="IPR038772">
    <property type="entry name" value="Sph/SMPD2-like"/>
</dbReference>
<feature type="domain" description="Endonuclease/exonuclease/phosphatase" evidence="4">
    <location>
        <begin position="42"/>
        <end position="198"/>
    </location>
</feature>
<protein>
    <recommendedName>
        <fullName evidence="2">sphingomyelin phosphodiesterase</fullName>
        <ecNumber evidence="2">3.1.4.12</ecNumber>
    </recommendedName>
</protein>